<dbReference type="EMBL" id="VGIR01000099">
    <property type="protein sequence ID" value="MBM3332543.1"/>
    <property type="molecule type" value="Genomic_DNA"/>
</dbReference>
<evidence type="ECO:0000259" key="2">
    <source>
        <dbReference type="Pfam" id="PF13490"/>
    </source>
</evidence>
<name>A0A937XIW8_UNCW3</name>
<protein>
    <recommendedName>
        <fullName evidence="2">Putative zinc-finger domain-containing protein</fullName>
    </recommendedName>
</protein>
<feature type="domain" description="Putative zinc-finger" evidence="2">
    <location>
        <begin position="9"/>
        <end position="43"/>
    </location>
</feature>
<comment type="caution">
    <text evidence="3">The sequence shown here is derived from an EMBL/GenBank/DDBJ whole genome shotgun (WGS) entry which is preliminary data.</text>
</comment>
<keyword evidence="1" id="KW-0472">Membrane</keyword>
<proteinExistence type="predicted"/>
<dbReference type="InterPro" id="IPR027383">
    <property type="entry name" value="Znf_put"/>
</dbReference>
<keyword evidence="1" id="KW-0812">Transmembrane</keyword>
<dbReference type="AlphaFoldDB" id="A0A937XIW8"/>
<dbReference type="Gene3D" id="1.10.10.1320">
    <property type="entry name" value="Anti-sigma factor, zinc-finger domain"/>
    <property type="match status" value="1"/>
</dbReference>
<organism evidence="3 4">
    <name type="scientific">candidate division WOR-3 bacterium</name>
    <dbReference type="NCBI Taxonomy" id="2052148"/>
    <lineage>
        <taxon>Bacteria</taxon>
        <taxon>Bacteria division WOR-3</taxon>
    </lineage>
</organism>
<dbReference type="Pfam" id="PF13490">
    <property type="entry name" value="zf-HC2"/>
    <property type="match status" value="1"/>
</dbReference>
<evidence type="ECO:0000313" key="4">
    <source>
        <dbReference type="Proteomes" id="UP000779900"/>
    </source>
</evidence>
<dbReference type="InterPro" id="IPR041916">
    <property type="entry name" value="Anti_sigma_zinc_sf"/>
</dbReference>
<reference evidence="3" key="1">
    <citation type="submission" date="2019-03" db="EMBL/GenBank/DDBJ databases">
        <title>Lake Tanganyika Metagenome-Assembled Genomes (MAGs).</title>
        <authorList>
            <person name="Tran P."/>
        </authorList>
    </citation>
    <scope>NUCLEOTIDE SEQUENCE</scope>
    <source>
        <strain evidence="3">K_DeepCast_150m_m2_040</strain>
    </source>
</reference>
<accession>A0A937XIW8</accession>
<keyword evidence="1" id="KW-1133">Transmembrane helix</keyword>
<feature type="transmembrane region" description="Helical" evidence="1">
    <location>
        <begin position="87"/>
        <end position="110"/>
    </location>
</feature>
<evidence type="ECO:0000256" key="1">
    <source>
        <dbReference type="SAM" id="Phobius"/>
    </source>
</evidence>
<sequence>MVSKTSMNCGQVRRLLPPFLDEELSGGMRQKIASHLASCPTCRTEVEALKADMGLLEQVGTPEVSPFLVTRVMAEIRQRENRSPQGFARLVRGLAAALVVAVSIGAGVFFGSGLAQASSTVAANSIEAEVSYVESSAADMYRLMSGGD</sequence>
<gene>
    <name evidence="3" type="ORF">FJY68_11970</name>
</gene>
<dbReference type="Proteomes" id="UP000779900">
    <property type="component" value="Unassembled WGS sequence"/>
</dbReference>
<evidence type="ECO:0000313" key="3">
    <source>
        <dbReference type="EMBL" id="MBM3332543.1"/>
    </source>
</evidence>